<keyword evidence="1" id="KW-0812">Transmembrane</keyword>
<organism evidence="2 3">
    <name type="scientific">Pithovirus sibericum</name>
    <dbReference type="NCBI Taxonomy" id="1450746"/>
    <lineage>
        <taxon>Viruses</taxon>
        <taxon>Pithoviruses</taxon>
        <taxon>Orthopithovirinae</taxon>
        <taxon>Alphapithovirus</taxon>
        <taxon>Alphapithovirus sibericum</taxon>
    </lineage>
</organism>
<reference evidence="2 3" key="1">
    <citation type="journal article" date="2014" name="Proc. Natl. Acad. Sci. U.S.A.">
        <title>Thirty-thousand-year-old distant relative of giant icosahedral DNA viruses with a pandoravirus morphology.</title>
        <authorList>
            <person name="Legendre M."/>
            <person name="Bartoli J."/>
            <person name="Shmakova L."/>
            <person name="Jeudy S."/>
            <person name="Labadie K."/>
            <person name="Adrait A."/>
            <person name="Lescot M."/>
            <person name="Poirot O."/>
            <person name="Bertaux L."/>
            <person name="Bruley C."/>
            <person name="Coute Y."/>
            <person name="Rivkina E."/>
            <person name="Abergel C."/>
            <person name="Claverie J.M."/>
        </authorList>
    </citation>
    <scope>NUCLEOTIDE SEQUENCE [LARGE SCALE GENOMIC DNA]</scope>
    <source>
        <strain evidence="2">P1084-T</strain>
    </source>
</reference>
<keyword evidence="1" id="KW-0472">Membrane</keyword>
<dbReference type="RefSeq" id="YP_009001315.1">
    <property type="nucleotide sequence ID" value="NC_023423.1"/>
</dbReference>
<accession>W5SB06</accession>
<dbReference type="KEGG" id="vg:18266441"/>
<name>W5SB06_9VIRU</name>
<evidence type="ECO:0000313" key="2">
    <source>
        <dbReference type="EMBL" id="AHH01980.1"/>
    </source>
</evidence>
<dbReference type="GeneID" id="18266441"/>
<evidence type="ECO:0008006" key="4">
    <source>
        <dbReference type="Google" id="ProtNLM"/>
    </source>
</evidence>
<dbReference type="Proteomes" id="UP000202176">
    <property type="component" value="Segment"/>
</dbReference>
<evidence type="ECO:0000256" key="1">
    <source>
        <dbReference type="SAM" id="Phobius"/>
    </source>
</evidence>
<dbReference type="EMBL" id="KF740664">
    <property type="protein sequence ID" value="AHH01980.1"/>
    <property type="molecule type" value="Genomic_DNA"/>
</dbReference>
<proteinExistence type="predicted"/>
<gene>
    <name evidence="2" type="ORF">pv_414</name>
</gene>
<keyword evidence="3" id="KW-1185">Reference proteome</keyword>
<keyword evidence="1" id="KW-1133">Transmembrane helix</keyword>
<feature type="transmembrane region" description="Helical" evidence="1">
    <location>
        <begin position="84"/>
        <end position="106"/>
    </location>
</feature>
<protein>
    <recommendedName>
        <fullName evidence="4">Transmembrane protein</fullName>
    </recommendedName>
</protein>
<evidence type="ECO:0000313" key="3">
    <source>
        <dbReference type="Proteomes" id="UP000202176"/>
    </source>
</evidence>
<feature type="transmembrane region" description="Helical" evidence="1">
    <location>
        <begin position="41"/>
        <end position="58"/>
    </location>
</feature>
<sequence>MSLLNIRRTVREVPPDPNLVGIFGAAAPTVEVEETSVSPTFFGLVIVLIVITLARVIADPWTSASSTLFYNSTGLSPDSSSSSILFAILLTLVVINFLFIVDYFALIPGGSADRLVF</sequence>